<name>A0A0J9S2Z5_PLAVI</name>
<dbReference type="Proteomes" id="UP000053562">
    <property type="component" value="Unassembled WGS sequence"/>
</dbReference>
<gene>
    <name evidence="1" type="ORF">PVIIG_05637</name>
</gene>
<organism evidence="1 2">
    <name type="scientific">Plasmodium vivax India VII</name>
    <dbReference type="NCBI Taxonomy" id="1077284"/>
    <lineage>
        <taxon>Eukaryota</taxon>
        <taxon>Sar</taxon>
        <taxon>Alveolata</taxon>
        <taxon>Apicomplexa</taxon>
        <taxon>Aconoidasida</taxon>
        <taxon>Haemosporida</taxon>
        <taxon>Plasmodiidae</taxon>
        <taxon>Plasmodium</taxon>
        <taxon>Plasmodium (Plasmodium)</taxon>
    </lineage>
</organism>
<proteinExistence type="predicted"/>
<sequence>MNFAIYKNKFDIKRTLYEFNENYDGIKNEISYENNLNVQTYCKHIKENFRFFNSIKKMEIHSYN</sequence>
<evidence type="ECO:0000313" key="1">
    <source>
        <dbReference type="EMBL" id="KMZ77161.1"/>
    </source>
</evidence>
<reference evidence="1 2" key="1">
    <citation type="submission" date="2011-08" db="EMBL/GenBank/DDBJ databases">
        <title>The Genome Sequence of Plasmodium vivax India VII.</title>
        <authorList>
            <consortium name="The Broad Institute Genome Sequencing Platform"/>
            <consortium name="The Broad Institute Genome Sequencing Center for Infectious Disease"/>
            <person name="Neafsey D."/>
            <person name="Carlton J."/>
            <person name="Barnwell J."/>
            <person name="Collins W."/>
            <person name="Escalante A."/>
            <person name="Mullikin J."/>
            <person name="Saul A."/>
            <person name="Guigo R."/>
            <person name="Camara F."/>
            <person name="Young S.K."/>
            <person name="Zeng Q."/>
            <person name="Gargeya S."/>
            <person name="Fitzgerald M."/>
            <person name="Haas B."/>
            <person name="Abouelleil A."/>
            <person name="Alvarado L."/>
            <person name="Arachchi H.M."/>
            <person name="Berlin A."/>
            <person name="Brown A."/>
            <person name="Chapman S.B."/>
            <person name="Chen Z."/>
            <person name="Dunbar C."/>
            <person name="Freedman E."/>
            <person name="Gearin G."/>
            <person name="Gellesch M."/>
            <person name="Goldberg J."/>
            <person name="Griggs A."/>
            <person name="Gujja S."/>
            <person name="Heiman D."/>
            <person name="Howarth C."/>
            <person name="Larson L."/>
            <person name="Lui A."/>
            <person name="MacDonald P.J.P."/>
            <person name="Montmayeur A."/>
            <person name="Murphy C."/>
            <person name="Neiman D."/>
            <person name="Pearson M."/>
            <person name="Priest M."/>
            <person name="Roberts A."/>
            <person name="Saif S."/>
            <person name="Shea T."/>
            <person name="Shenoy N."/>
            <person name="Sisk P."/>
            <person name="Stolte C."/>
            <person name="Sykes S."/>
            <person name="Wortman J."/>
            <person name="Nusbaum C."/>
            <person name="Birren B."/>
        </authorList>
    </citation>
    <scope>NUCLEOTIDE SEQUENCE [LARGE SCALE GENOMIC DNA]</scope>
    <source>
        <strain evidence="1 2">India VII</strain>
    </source>
</reference>
<evidence type="ECO:0000313" key="2">
    <source>
        <dbReference type="Proteomes" id="UP000053562"/>
    </source>
</evidence>
<dbReference type="EMBL" id="KQ234487">
    <property type="protein sequence ID" value="KMZ77161.1"/>
    <property type="molecule type" value="Genomic_DNA"/>
</dbReference>
<dbReference type="AlphaFoldDB" id="A0A0J9S2Z5"/>
<accession>A0A0J9S2Z5</accession>
<protein>
    <submittedName>
        <fullName evidence="1">Uncharacterized protein</fullName>
    </submittedName>
</protein>